<dbReference type="PROSITE" id="PS50041">
    <property type="entry name" value="C_TYPE_LECTIN_2"/>
    <property type="match status" value="1"/>
</dbReference>
<sequence length="280" mass="32101">MLLIPLLLFIITANSEDLDDCPTPASNLRDKCIYYNADSVFAKNKCFIIDQLYSTNPNVSRCNHLHGFNGKMANNDAEVLKYLELRNYIKSGETLITRETKGESYTTEARVLCEYSDIFSCEDGYRLHGIHCYKVIRKETYWAEALRTCQQQGTTLAVPHNDKDSQFIASVVSKENILNDNDNSFFWVGMFVKEHKHLKFVDQTTPNYFRWLPIGHKRLLTKAYNTPNTVIAVGSSASNKGNVGQFGYYQVINGNFHRLPFLCQKLANGEYGPIYYPKRD</sequence>
<dbReference type="SMR" id="A0A1I7SAC2"/>
<feature type="signal peptide" evidence="1">
    <location>
        <begin position="1"/>
        <end position="15"/>
    </location>
</feature>
<evidence type="ECO:0000313" key="3">
    <source>
        <dbReference type="EMBL" id="CAD5209213.1"/>
    </source>
</evidence>
<proteinExistence type="predicted"/>
<reference evidence="3" key="2">
    <citation type="submission" date="2020-09" db="EMBL/GenBank/DDBJ databases">
        <authorList>
            <person name="Kikuchi T."/>
        </authorList>
    </citation>
    <scope>NUCLEOTIDE SEQUENCE</scope>
    <source>
        <strain evidence="3">Ka4C1</strain>
    </source>
</reference>
<name>A0A1I7SAC2_BURXY</name>
<evidence type="ECO:0000256" key="1">
    <source>
        <dbReference type="SAM" id="SignalP"/>
    </source>
</evidence>
<feature type="chain" id="PRO_5035359919" evidence="1">
    <location>
        <begin position="16"/>
        <end position="280"/>
    </location>
</feature>
<dbReference type="Proteomes" id="UP000582659">
    <property type="component" value="Unassembled WGS sequence"/>
</dbReference>
<dbReference type="InterPro" id="IPR001304">
    <property type="entry name" value="C-type_lectin-like"/>
</dbReference>
<dbReference type="Pfam" id="PF00059">
    <property type="entry name" value="Lectin_C"/>
    <property type="match status" value="1"/>
</dbReference>
<reference evidence="6" key="1">
    <citation type="submission" date="2016-11" db="UniProtKB">
        <authorList>
            <consortium name="WormBaseParasite"/>
        </authorList>
    </citation>
    <scope>IDENTIFICATION</scope>
</reference>
<organism evidence="4 6">
    <name type="scientific">Bursaphelenchus xylophilus</name>
    <name type="common">Pinewood nematode worm</name>
    <name type="synonym">Aphelenchoides xylophilus</name>
    <dbReference type="NCBI Taxonomy" id="6326"/>
    <lineage>
        <taxon>Eukaryota</taxon>
        <taxon>Metazoa</taxon>
        <taxon>Ecdysozoa</taxon>
        <taxon>Nematoda</taxon>
        <taxon>Chromadorea</taxon>
        <taxon>Rhabditida</taxon>
        <taxon>Tylenchina</taxon>
        <taxon>Tylenchomorpha</taxon>
        <taxon>Aphelenchoidea</taxon>
        <taxon>Aphelenchoididae</taxon>
        <taxon>Bursaphelenchus</taxon>
    </lineage>
</organism>
<accession>A0A1I7SAC2</accession>
<evidence type="ECO:0000313" key="5">
    <source>
        <dbReference type="Proteomes" id="UP000659654"/>
    </source>
</evidence>
<dbReference type="Gene3D" id="3.10.100.10">
    <property type="entry name" value="Mannose-Binding Protein A, subunit A"/>
    <property type="match status" value="1"/>
</dbReference>
<protein>
    <submittedName>
        <fullName evidence="3">(pine wood nematode) hypothetical protein</fullName>
    </submittedName>
    <submittedName>
        <fullName evidence="6">C-type lectin domain-containing protein</fullName>
    </submittedName>
</protein>
<dbReference type="InterPro" id="IPR050111">
    <property type="entry name" value="C-type_lectin/snaclec_domain"/>
</dbReference>
<dbReference type="EMBL" id="CAJFDI010000001">
    <property type="protein sequence ID" value="CAD5209213.1"/>
    <property type="molecule type" value="Genomic_DNA"/>
</dbReference>
<dbReference type="Proteomes" id="UP000095284">
    <property type="component" value="Unplaced"/>
</dbReference>
<dbReference type="Proteomes" id="UP000659654">
    <property type="component" value="Unassembled WGS sequence"/>
</dbReference>
<gene>
    <name evidence="3" type="ORF">BXYJ_LOCUS1330</name>
</gene>
<keyword evidence="1" id="KW-0732">Signal</keyword>
<evidence type="ECO:0000313" key="6">
    <source>
        <dbReference type="WBParaSite" id="BXY_0996900.1"/>
    </source>
</evidence>
<dbReference type="InterPro" id="IPR016186">
    <property type="entry name" value="C-type_lectin-like/link_sf"/>
</dbReference>
<dbReference type="SUPFAM" id="SSF56436">
    <property type="entry name" value="C-type lectin-like"/>
    <property type="match status" value="1"/>
</dbReference>
<keyword evidence="5" id="KW-1185">Reference proteome</keyword>
<feature type="domain" description="C-type lectin" evidence="2">
    <location>
        <begin position="128"/>
        <end position="215"/>
    </location>
</feature>
<evidence type="ECO:0000259" key="2">
    <source>
        <dbReference type="PROSITE" id="PS50041"/>
    </source>
</evidence>
<dbReference type="InterPro" id="IPR016187">
    <property type="entry name" value="CTDL_fold"/>
</dbReference>
<dbReference type="CDD" id="cd00037">
    <property type="entry name" value="CLECT"/>
    <property type="match status" value="1"/>
</dbReference>
<dbReference type="PANTHER" id="PTHR22803">
    <property type="entry name" value="MANNOSE, PHOSPHOLIPASE, LECTIN RECEPTOR RELATED"/>
    <property type="match status" value="1"/>
</dbReference>
<dbReference type="EMBL" id="CAJFCV020000001">
    <property type="protein sequence ID" value="CAG9084084.1"/>
    <property type="molecule type" value="Genomic_DNA"/>
</dbReference>
<dbReference type="AlphaFoldDB" id="A0A1I7SAC2"/>
<dbReference type="SMART" id="SM00034">
    <property type="entry name" value="CLECT"/>
    <property type="match status" value="1"/>
</dbReference>
<dbReference type="OrthoDB" id="7357196at2759"/>
<evidence type="ECO:0000313" key="4">
    <source>
        <dbReference type="Proteomes" id="UP000095284"/>
    </source>
</evidence>
<dbReference type="WBParaSite" id="BXY_0996900.1">
    <property type="protein sequence ID" value="BXY_0996900.1"/>
    <property type="gene ID" value="BXY_0996900"/>
</dbReference>